<keyword evidence="1" id="KW-0175">Coiled coil</keyword>
<evidence type="ECO:0008006" key="4">
    <source>
        <dbReference type="Google" id="ProtNLM"/>
    </source>
</evidence>
<feature type="compositionally biased region" description="Basic and acidic residues" evidence="2">
    <location>
        <begin position="24"/>
        <end position="51"/>
    </location>
</feature>
<feature type="compositionally biased region" description="Basic and acidic residues" evidence="2">
    <location>
        <begin position="229"/>
        <end position="259"/>
    </location>
</feature>
<feature type="region of interest" description="Disordered" evidence="2">
    <location>
        <begin position="68"/>
        <end position="130"/>
    </location>
</feature>
<organism evidence="3">
    <name type="scientific">Dichomitus squalens</name>
    <dbReference type="NCBI Taxonomy" id="114155"/>
    <lineage>
        <taxon>Eukaryota</taxon>
        <taxon>Fungi</taxon>
        <taxon>Dikarya</taxon>
        <taxon>Basidiomycota</taxon>
        <taxon>Agaricomycotina</taxon>
        <taxon>Agaricomycetes</taxon>
        <taxon>Polyporales</taxon>
        <taxon>Polyporaceae</taxon>
        <taxon>Dichomitus</taxon>
    </lineage>
</organism>
<dbReference type="EMBL" id="ML143580">
    <property type="protein sequence ID" value="TBU21736.1"/>
    <property type="molecule type" value="Genomic_DNA"/>
</dbReference>
<feature type="region of interest" description="Disordered" evidence="2">
    <location>
        <begin position="181"/>
        <end position="259"/>
    </location>
</feature>
<protein>
    <recommendedName>
        <fullName evidence="4">Zn(2)-C6 fungal-type domain-containing protein</fullName>
    </recommendedName>
</protein>
<accession>A0A4Q9M7X6</accession>
<feature type="region of interest" description="Disordered" evidence="2">
    <location>
        <begin position="355"/>
        <end position="374"/>
    </location>
</feature>
<evidence type="ECO:0000256" key="1">
    <source>
        <dbReference type="SAM" id="Coils"/>
    </source>
</evidence>
<evidence type="ECO:0000313" key="3">
    <source>
        <dbReference type="EMBL" id="TBU21736.1"/>
    </source>
</evidence>
<feature type="region of interest" description="Disordered" evidence="2">
    <location>
        <begin position="20"/>
        <end position="51"/>
    </location>
</feature>
<feature type="non-terminal residue" evidence="3">
    <location>
        <position position="374"/>
    </location>
</feature>
<evidence type="ECO:0000256" key="2">
    <source>
        <dbReference type="SAM" id="MobiDB-lite"/>
    </source>
</evidence>
<proteinExistence type="predicted"/>
<feature type="compositionally biased region" description="Acidic residues" evidence="2">
    <location>
        <begin position="105"/>
        <end position="115"/>
    </location>
</feature>
<reference evidence="3" key="1">
    <citation type="submission" date="2019-01" db="EMBL/GenBank/DDBJ databases">
        <title>Draft genome sequences of three monokaryotic isolates of the white-rot basidiomycete fungus Dichomitus squalens.</title>
        <authorList>
            <consortium name="DOE Joint Genome Institute"/>
            <person name="Lopez S.C."/>
            <person name="Andreopoulos B."/>
            <person name="Pangilinan J."/>
            <person name="Lipzen A."/>
            <person name="Riley R."/>
            <person name="Ahrendt S."/>
            <person name="Ng V."/>
            <person name="Barry K."/>
            <person name="Daum C."/>
            <person name="Grigoriev I.V."/>
            <person name="Hilden K.S."/>
            <person name="Makela M.R."/>
            <person name="de Vries R.P."/>
        </authorList>
    </citation>
    <scope>NUCLEOTIDE SEQUENCE [LARGE SCALE GENOMIC DNA]</scope>
    <source>
        <strain evidence="3">OM18370.1</strain>
    </source>
</reference>
<feature type="non-terminal residue" evidence="3">
    <location>
        <position position="1"/>
    </location>
</feature>
<gene>
    <name evidence="3" type="ORF">BD311DRAFT_597976</name>
</gene>
<feature type="coiled-coil region" evidence="1">
    <location>
        <begin position="278"/>
        <end position="305"/>
    </location>
</feature>
<feature type="compositionally biased region" description="Basic and acidic residues" evidence="2">
    <location>
        <begin position="68"/>
        <end position="79"/>
    </location>
</feature>
<sequence length="374" mass="42689">KSYTMPGTPPIEKQQQLLAQLAADEERVKRDSAEWDRAEREKAEQERWVREEVELLEQERARLEKELAERQRAEKERARKPTSGRVESPRSSLEAGPSKRRHDDDNTDDDDDDNIVDITPKRKQARTETVWAPVKKSCTECKEKRIACLFSVGCSRARACQACMRSKTKCTGGQWADKTPAVVISDDEPPVTPASPSTPRKKAAPAEKPTEKAGPAPGPSSKAQRKKRETTAERKERERKQKERERKEKEIDDTTAPKEADLPFSQRAWREITILKTLHYAMLEIRQFQEELEVLRREMRLIRGVISDLAWSQEGIYQEYFGGITDLLEGEPLNGEGHPESDLDWAEMERFGVGSPDWEVGSEAEHGPESGQEQ</sequence>
<dbReference type="AlphaFoldDB" id="A0A4Q9M7X6"/>
<dbReference type="Proteomes" id="UP000292957">
    <property type="component" value="Unassembled WGS sequence"/>
</dbReference>
<name>A0A4Q9M7X6_9APHY</name>